<protein>
    <recommendedName>
        <fullName evidence="4">Prepilin-type N-terminal cleavage/methylation domain-containing protein</fullName>
    </recommendedName>
</protein>
<dbReference type="InterPro" id="IPR045584">
    <property type="entry name" value="Pilin-like"/>
</dbReference>
<name>A0A177NN56_9GAMM</name>
<dbReference type="EMBL" id="LUUK01000159">
    <property type="protein sequence ID" value="OAI19311.1"/>
    <property type="molecule type" value="Genomic_DNA"/>
</dbReference>
<organism evidence="2 3">
    <name type="scientific">Methylomonas koyamae</name>
    <dbReference type="NCBI Taxonomy" id="702114"/>
    <lineage>
        <taxon>Bacteria</taxon>
        <taxon>Pseudomonadati</taxon>
        <taxon>Pseudomonadota</taxon>
        <taxon>Gammaproteobacteria</taxon>
        <taxon>Methylococcales</taxon>
        <taxon>Methylococcaceae</taxon>
        <taxon>Methylomonas</taxon>
    </lineage>
</organism>
<dbReference type="AlphaFoldDB" id="A0A177NN56"/>
<dbReference type="NCBIfam" id="TIGR02532">
    <property type="entry name" value="IV_pilin_GFxxxE"/>
    <property type="match status" value="1"/>
</dbReference>
<dbReference type="RefSeq" id="WP_064028095.1">
    <property type="nucleotide sequence ID" value="NZ_LUUK01000159.1"/>
</dbReference>
<dbReference type="Pfam" id="PF07963">
    <property type="entry name" value="N_methyl"/>
    <property type="match status" value="1"/>
</dbReference>
<reference evidence="3" key="1">
    <citation type="submission" date="2016-03" db="EMBL/GenBank/DDBJ databases">
        <authorList>
            <person name="Heylen K."/>
            <person name="De Vos P."/>
            <person name="Vekeman B."/>
        </authorList>
    </citation>
    <scope>NUCLEOTIDE SEQUENCE [LARGE SCALE GENOMIC DNA]</scope>
    <source>
        <strain evidence="3">R-45383</strain>
    </source>
</reference>
<evidence type="ECO:0000256" key="1">
    <source>
        <dbReference type="SAM" id="MobiDB-lite"/>
    </source>
</evidence>
<feature type="region of interest" description="Disordered" evidence="1">
    <location>
        <begin position="67"/>
        <end position="88"/>
    </location>
</feature>
<keyword evidence="3" id="KW-1185">Reference proteome</keyword>
<dbReference type="SUPFAM" id="SSF54523">
    <property type="entry name" value="Pili subunits"/>
    <property type="match status" value="1"/>
</dbReference>
<evidence type="ECO:0008006" key="4">
    <source>
        <dbReference type="Google" id="ProtNLM"/>
    </source>
</evidence>
<evidence type="ECO:0000313" key="3">
    <source>
        <dbReference type="Proteomes" id="UP000077628"/>
    </source>
</evidence>
<feature type="compositionally biased region" description="Polar residues" evidence="1">
    <location>
        <begin position="78"/>
        <end position="88"/>
    </location>
</feature>
<dbReference type="OrthoDB" id="5568646at2"/>
<dbReference type="InterPro" id="IPR012902">
    <property type="entry name" value="N_methyl_site"/>
</dbReference>
<evidence type="ECO:0000313" key="2">
    <source>
        <dbReference type="EMBL" id="OAI19311.1"/>
    </source>
</evidence>
<dbReference type="Proteomes" id="UP000077628">
    <property type="component" value="Unassembled WGS sequence"/>
</dbReference>
<comment type="caution">
    <text evidence="2">The sequence shown here is derived from an EMBL/GenBank/DDBJ whole genome shotgun (WGS) entry which is preliminary data.</text>
</comment>
<sequence>MDRPIRNGFTLIEMLIAMTLLSVIVALLFASLRIAAESWNVGEAKLTEVNQKAVVYQFFRRHLSGIKPVPTPTEDNESSPTGLRTDTPDAANQTAETLAFEGRPHAIRFVAALPSASARKGLQTFTVDTDPDSSSVIRVSLVPYGQLPDTAAEATVLLNNVEDFELAYYGANAETDKTAWHEQWINAEQLPLLIKVRIVLRDHSFWPDMIFPVRINARPTLTAPPANTESVDDANPN</sequence>
<proteinExistence type="predicted"/>
<dbReference type="STRING" id="702114.A1355_04560"/>
<gene>
    <name evidence="2" type="ORF">A1355_04560</name>
</gene>
<accession>A0A177NN56</accession>